<dbReference type="EMBL" id="BLSB01000001">
    <property type="protein sequence ID" value="GFP34256.1"/>
    <property type="molecule type" value="Genomic_DNA"/>
</dbReference>
<dbReference type="GO" id="GO:0047952">
    <property type="term" value="F:glycerol-3-phosphate dehydrogenase [NAD(P)+] activity"/>
    <property type="evidence" value="ECO:0007669"/>
    <property type="project" value="UniProtKB-UniRule"/>
</dbReference>
<feature type="domain" description="Glycerol-3-phosphate dehydrogenase NAD-dependent N-terminal" evidence="14">
    <location>
        <begin position="3"/>
        <end position="166"/>
    </location>
</feature>
<dbReference type="Proteomes" id="UP000576480">
    <property type="component" value="Unassembled WGS sequence"/>
</dbReference>
<dbReference type="GO" id="GO:0005829">
    <property type="term" value="C:cytosol"/>
    <property type="evidence" value="ECO:0007669"/>
    <property type="project" value="TreeGrafter"/>
</dbReference>
<dbReference type="GO" id="GO:0046167">
    <property type="term" value="P:glycerol-3-phosphate biosynthetic process"/>
    <property type="evidence" value="ECO:0007669"/>
    <property type="project" value="UniProtKB-UniRule"/>
</dbReference>
<dbReference type="Pfam" id="PF01210">
    <property type="entry name" value="NAD_Gly3P_dh_N"/>
    <property type="match status" value="1"/>
</dbReference>
<dbReference type="GO" id="GO:0005975">
    <property type="term" value="P:carbohydrate metabolic process"/>
    <property type="evidence" value="ECO:0007669"/>
    <property type="project" value="InterPro"/>
</dbReference>
<evidence type="ECO:0000256" key="4">
    <source>
        <dbReference type="ARBA" id="ARBA00023027"/>
    </source>
</evidence>
<comment type="catalytic activity">
    <reaction evidence="8">
        <text>sn-glycerol 3-phosphate + NAD(+) = dihydroxyacetone phosphate + NADH + H(+)</text>
        <dbReference type="Rhea" id="RHEA:11092"/>
        <dbReference type="ChEBI" id="CHEBI:15378"/>
        <dbReference type="ChEBI" id="CHEBI:57540"/>
        <dbReference type="ChEBI" id="CHEBI:57597"/>
        <dbReference type="ChEBI" id="CHEBI:57642"/>
        <dbReference type="ChEBI" id="CHEBI:57945"/>
        <dbReference type="EC" id="1.1.1.94"/>
    </reaction>
</comment>
<feature type="binding site" evidence="11">
    <location>
        <begin position="8"/>
        <end position="13"/>
    </location>
    <ligand>
        <name>NAD(+)</name>
        <dbReference type="ChEBI" id="CHEBI:57540"/>
    </ligand>
</feature>
<keyword evidence="2 8" id="KW-0444">Lipid biosynthesis</keyword>
<dbReference type="UniPathway" id="UPA00940"/>
<dbReference type="SUPFAM" id="SSF51735">
    <property type="entry name" value="NAD(P)-binding Rossmann-fold domains"/>
    <property type="match status" value="1"/>
</dbReference>
<evidence type="ECO:0000313" key="21">
    <source>
        <dbReference type="Proteomes" id="UP000591948"/>
    </source>
</evidence>
<dbReference type="InterPro" id="IPR006168">
    <property type="entry name" value="G3P_DH_NAD-dep"/>
</dbReference>
<keyword evidence="8" id="KW-0963">Cytoplasm</keyword>
<keyword evidence="6 8" id="KW-0594">Phospholipid biosynthesis</keyword>
<dbReference type="Gene3D" id="3.40.50.720">
    <property type="entry name" value="NAD(P)-binding Rossmann-like Domain"/>
    <property type="match status" value="1"/>
</dbReference>
<comment type="catalytic activity">
    <reaction evidence="8 13">
        <text>sn-glycerol 3-phosphate + NADP(+) = dihydroxyacetone phosphate + NADPH + H(+)</text>
        <dbReference type="Rhea" id="RHEA:11096"/>
        <dbReference type="ChEBI" id="CHEBI:15378"/>
        <dbReference type="ChEBI" id="CHEBI:57597"/>
        <dbReference type="ChEBI" id="CHEBI:57642"/>
        <dbReference type="ChEBI" id="CHEBI:57783"/>
        <dbReference type="ChEBI" id="CHEBI:58349"/>
        <dbReference type="EC" id="1.1.1.94"/>
    </reaction>
</comment>
<dbReference type="EC" id="1.1.1.94" evidence="8"/>
<dbReference type="GO" id="GO:0046168">
    <property type="term" value="P:glycerol-3-phosphate catabolic process"/>
    <property type="evidence" value="ECO:0007669"/>
    <property type="project" value="InterPro"/>
</dbReference>
<feature type="binding site" evidence="8">
    <location>
        <position position="268"/>
    </location>
    <ligand>
        <name>sn-glycerol 3-phosphate</name>
        <dbReference type="ChEBI" id="CHEBI:57597"/>
    </ligand>
</feature>
<evidence type="ECO:0000256" key="9">
    <source>
        <dbReference type="PIRSR" id="PIRSR000114-1"/>
    </source>
</evidence>
<keyword evidence="8" id="KW-0547">Nucleotide-binding</keyword>
<evidence type="ECO:0000313" key="19">
    <source>
        <dbReference type="Proteomes" id="UP000543224"/>
    </source>
</evidence>
<keyword evidence="7 8" id="KW-1208">Phospholipid metabolism</keyword>
<reference evidence="19 20" key="1">
    <citation type="journal article" date="2020" name="Front. Microbiol.">
        <title>Single-cell genomics of novel Actinobacteria with the Wood-Ljungdahl pathway discovered in a serpentinizing system.</title>
        <authorList>
            <person name="Merino N."/>
            <person name="Kawai M."/>
            <person name="Boyd E.S."/>
            <person name="Colman D.R."/>
            <person name="McGlynn S.E."/>
            <person name="Nealson K.H."/>
            <person name="Kurokawa K."/>
            <person name="Hongoh Y."/>
        </authorList>
    </citation>
    <scope>NUCLEOTIDE SEQUENCE [LARGE SCALE GENOMIC DNA]</scope>
    <source>
        <strain evidence="16 19">S25</strain>
        <strain evidence="17 21">S33</strain>
        <strain evidence="18 20">S43</strain>
    </source>
</reference>
<gene>
    <name evidence="8" type="primary">gpsA</name>
    <name evidence="16" type="ORF">HKBW3S25_00073</name>
    <name evidence="17" type="ORF">HKBW3S33_00925</name>
    <name evidence="18" type="ORF">HKBW3S43_00047</name>
</gene>
<organism evidence="17 21">
    <name type="scientific">Candidatus Hakubella thermalkaliphila</name>
    <dbReference type="NCBI Taxonomy" id="2754717"/>
    <lineage>
        <taxon>Bacteria</taxon>
        <taxon>Bacillati</taxon>
        <taxon>Actinomycetota</taxon>
        <taxon>Actinomycetota incertae sedis</taxon>
        <taxon>Candidatus Hakubellales</taxon>
        <taxon>Candidatus Hakubellaceae</taxon>
        <taxon>Candidatus Hakubella</taxon>
    </lineage>
</organism>
<dbReference type="InterPro" id="IPR006109">
    <property type="entry name" value="G3P_DH_NAD-dep_C"/>
</dbReference>
<dbReference type="SUPFAM" id="SSF48179">
    <property type="entry name" value="6-phosphogluconate dehydrogenase C-terminal domain-like"/>
    <property type="match status" value="1"/>
</dbReference>
<accession>A0A6V8P4H9</accession>
<dbReference type="InterPro" id="IPR008927">
    <property type="entry name" value="6-PGluconate_DH-like_C_sf"/>
</dbReference>
<evidence type="ECO:0000259" key="15">
    <source>
        <dbReference type="Pfam" id="PF07479"/>
    </source>
</evidence>
<evidence type="ECO:0000256" key="1">
    <source>
        <dbReference type="ARBA" id="ARBA00011009"/>
    </source>
</evidence>
<name>A0A6V8P4H9_9ACTN</name>
<dbReference type="PIRSF" id="PIRSF000114">
    <property type="entry name" value="Glycerol-3-P_dh"/>
    <property type="match status" value="1"/>
</dbReference>
<evidence type="ECO:0000256" key="6">
    <source>
        <dbReference type="ARBA" id="ARBA00023209"/>
    </source>
</evidence>
<dbReference type="PRINTS" id="PR00077">
    <property type="entry name" value="GPDHDRGNASE"/>
</dbReference>
<dbReference type="GO" id="GO:0008654">
    <property type="term" value="P:phospholipid biosynthetic process"/>
    <property type="evidence" value="ECO:0007669"/>
    <property type="project" value="UniProtKB-KW"/>
</dbReference>
<feature type="binding site" evidence="8">
    <location>
        <position position="108"/>
    </location>
    <ligand>
        <name>NADPH</name>
        <dbReference type="ChEBI" id="CHEBI:57783"/>
    </ligand>
</feature>
<dbReference type="InterPro" id="IPR036291">
    <property type="entry name" value="NAD(P)-bd_dom_sf"/>
</dbReference>
<evidence type="ECO:0000256" key="3">
    <source>
        <dbReference type="ARBA" id="ARBA00023002"/>
    </source>
</evidence>
<keyword evidence="8" id="KW-0521">NADP</keyword>
<evidence type="ECO:0000256" key="2">
    <source>
        <dbReference type="ARBA" id="ARBA00022516"/>
    </source>
</evidence>
<evidence type="ECO:0000313" key="16">
    <source>
        <dbReference type="EMBL" id="GFP24635.1"/>
    </source>
</evidence>
<keyword evidence="5 8" id="KW-0443">Lipid metabolism</keyword>
<feature type="binding site" evidence="11">
    <location>
        <position position="148"/>
    </location>
    <ligand>
        <name>NAD(+)</name>
        <dbReference type="ChEBI" id="CHEBI:57540"/>
    </ligand>
</feature>
<feature type="domain" description="Glycerol-3-phosphate dehydrogenase NAD-dependent C-terminal" evidence="15">
    <location>
        <begin position="188"/>
        <end position="342"/>
    </location>
</feature>
<dbReference type="Gene3D" id="1.10.1040.10">
    <property type="entry name" value="N-(1-d-carboxylethyl)-l-norvaline Dehydrogenase, domain 2"/>
    <property type="match status" value="1"/>
</dbReference>
<evidence type="ECO:0000313" key="17">
    <source>
        <dbReference type="EMBL" id="GFP27512.1"/>
    </source>
</evidence>
<feature type="binding site" evidence="8">
    <location>
        <position position="267"/>
    </location>
    <ligand>
        <name>NADPH</name>
        <dbReference type="ChEBI" id="CHEBI:57783"/>
    </ligand>
</feature>
<comment type="subcellular location">
    <subcellularLocation>
        <location evidence="8">Cytoplasm</location>
    </subcellularLocation>
</comment>
<dbReference type="GO" id="GO:0006650">
    <property type="term" value="P:glycerophospholipid metabolic process"/>
    <property type="evidence" value="ECO:0007669"/>
    <property type="project" value="UniProtKB-UniRule"/>
</dbReference>
<evidence type="ECO:0000313" key="20">
    <source>
        <dbReference type="Proteomes" id="UP000576480"/>
    </source>
</evidence>
<keyword evidence="4 8" id="KW-0520">NAD</keyword>
<feature type="binding site" evidence="8">
    <location>
        <position position="148"/>
    </location>
    <ligand>
        <name>NADPH</name>
        <dbReference type="ChEBI" id="CHEBI:57783"/>
    </ligand>
</feature>
<dbReference type="InterPro" id="IPR013328">
    <property type="entry name" value="6PGD_dom2"/>
</dbReference>
<evidence type="ECO:0000256" key="10">
    <source>
        <dbReference type="PIRSR" id="PIRSR000114-2"/>
    </source>
</evidence>
<feature type="binding site" evidence="8">
    <location>
        <position position="296"/>
    </location>
    <ligand>
        <name>NADPH</name>
        <dbReference type="ChEBI" id="CHEBI:57783"/>
    </ligand>
</feature>
<comment type="pathway">
    <text evidence="8">Membrane lipid metabolism; glycerophospholipid metabolism.</text>
</comment>
<evidence type="ECO:0000256" key="11">
    <source>
        <dbReference type="PIRSR" id="PIRSR000114-3"/>
    </source>
</evidence>
<dbReference type="Proteomes" id="UP000591948">
    <property type="component" value="Unassembled WGS sequence"/>
</dbReference>
<dbReference type="InterPro" id="IPR011128">
    <property type="entry name" value="G3P_DH_NAD-dep_N"/>
</dbReference>
<comment type="function">
    <text evidence="8">Catalyzes the reduction of the glycolytic intermediate dihydroxyacetone phosphate (DHAP) to sn-glycerol 3-phosphate (G3P), the key precursor for phospholipid synthesis.</text>
</comment>
<evidence type="ECO:0000313" key="18">
    <source>
        <dbReference type="EMBL" id="GFP34256.1"/>
    </source>
</evidence>
<dbReference type="EMBL" id="BLRY01000040">
    <property type="protein sequence ID" value="GFP27512.1"/>
    <property type="molecule type" value="Genomic_DNA"/>
</dbReference>
<feature type="binding site" evidence="8">
    <location>
        <position position="146"/>
    </location>
    <ligand>
        <name>sn-glycerol 3-phosphate</name>
        <dbReference type="ChEBI" id="CHEBI:57597"/>
    </ligand>
</feature>
<feature type="binding site" evidence="8">
    <location>
        <position position="144"/>
    </location>
    <ligand>
        <name>sn-glycerol 3-phosphate</name>
        <dbReference type="ChEBI" id="CHEBI:57597"/>
    </ligand>
</feature>
<sequence>MAKVVIVGAGVMGSALTIPLADNGHEINLWGTKYDQEVMRSIRKTRTHPRLGLALPGSLHLFALDELAHSVEEREIILLGVASGGIKSVMEMLGPFLKPGMVIVNVAKGLEEMGDGEIITIPQVIARALPQQLRSHIPVVAIGGPSKAREVAQRVPTSVVFASSSVRAAQRCRKIFTTPRYTVQVTSDVIGVEVGAALKNGYAIALGMCDGLKKREGVETMNNTKSTFFAQAAQEIALLSRMLGGRSATVMGLAGVGDLYVTSAEGRNITLGELIGSGLPAFQALEEMRKRRETVEGYPAIGIGYRLARKFEDSGKLRMKQLPLLGALWSILYQEKPAHEVLFSLRLMA</sequence>
<dbReference type="PANTHER" id="PTHR11728:SF1">
    <property type="entry name" value="GLYCEROL-3-PHOSPHATE DEHYDROGENASE [NAD(+)] 2, CHLOROPLASTIC"/>
    <property type="match status" value="1"/>
</dbReference>
<feature type="binding site" evidence="10">
    <location>
        <begin position="267"/>
        <end position="268"/>
    </location>
    <ligand>
        <name>substrate</name>
    </ligand>
</feature>
<feature type="binding site" evidence="8">
    <location>
        <position position="258"/>
    </location>
    <ligand>
        <name>sn-glycerol 3-phosphate</name>
        <dbReference type="ChEBI" id="CHEBI:57597"/>
    </ligand>
</feature>
<dbReference type="Pfam" id="PF07479">
    <property type="entry name" value="NAD_Gly3P_dh_C"/>
    <property type="match status" value="1"/>
</dbReference>
<evidence type="ECO:0000256" key="5">
    <source>
        <dbReference type="ARBA" id="ARBA00023098"/>
    </source>
</evidence>
<comment type="caution">
    <text evidence="8">Lacks conserved residue(s) required for the propagation of feature annotation.</text>
</comment>
<dbReference type="AlphaFoldDB" id="A0A6V8P4H9"/>
<dbReference type="Proteomes" id="UP000543224">
    <property type="component" value="Unassembled WGS sequence"/>
</dbReference>
<dbReference type="PANTHER" id="PTHR11728">
    <property type="entry name" value="GLYCEROL-3-PHOSPHATE DEHYDROGENASE"/>
    <property type="match status" value="1"/>
</dbReference>
<keyword evidence="21" id="KW-1185">Reference proteome</keyword>
<feature type="binding site" evidence="11">
    <location>
        <position position="267"/>
    </location>
    <ligand>
        <name>NAD(+)</name>
        <dbReference type="ChEBI" id="CHEBI:57540"/>
    </ligand>
</feature>
<feature type="binding site" evidence="8">
    <location>
        <position position="267"/>
    </location>
    <ligand>
        <name>sn-glycerol 3-phosphate</name>
        <dbReference type="ChEBI" id="CHEBI:57597"/>
    </ligand>
</feature>
<dbReference type="GO" id="GO:0051287">
    <property type="term" value="F:NAD binding"/>
    <property type="evidence" value="ECO:0007669"/>
    <property type="project" value="InterPro"/>
</dbReference>
<evidence type="ECO:0000259" key="14">
    <source>
        <dbReference type="Pfam" id="PF01210"/>
    </source>
</evidence>
<protein>
    <recommendedName>
        <fullName evidence="8">Glycerol-3-phosphate dehydrogenase [NAD(P)+]</fullName>
        <ecNumber evidence="8">1.1.1.94</ecNumber>
    </recommendedName>
    <alternativeName>
        <fullName evidence="8">NAD(P)(+)-dependent glycerol-3-phosphate dehydrogenase</fullName>
    </alternativeName>
    <alternativeName>
        <fullName evidence="8">NAD(P)H-dependent dihydroxyacetone-phosphate reductase</fullName>
    </alternativeName>
</protein>
<dbReference type="RefSeq" id="WP_176229065.1">
    <property type="nucleotide sequence ID" value="NZ_BLRY01000040.1"/>
</dbReference>
<keyword evidence="3 8" id="KW-0560">Oxidoreductase</keyword>
<evidence type="ECO:0000256" key="7">
    <source>
        <dbReference type="ARBA" id="ARBA00023264"/>
    </source>
</evidence>
<dbReference type="HAMAP" id="MF_00394">
    <property type="entry name" value="NAD_Glyc3P_dehydrog"/>
    <property type="match status" value="1"/>
</dbReference>
<feature type="binding site" evidence="8">
    <location>
        <position position="108"/>
    </location>
    <ligand>
        <name>sn-glycerol 3-phosphate</name>
        <dbReference type="ChEBI" id="CHEBI:57597"/>
    </ligand>
</feature>
<feature type="binding site" evidence="8">
    <location>
        <position position="199"/>
    </location>
    <ligand>
        <name>sn-glycerol 3-phosphate</name>
        <dbReference type="ChEBI" id="CHEBI:57597"/>
    </ligand>
</feature>
<proteinExistence type="inferred from homology"/>
<comment type="caution">
    <text evidence="17">The sequence shown here is derived from an EMBL/GenBank/DDBJ whole genome shotgun (WGS) entry which is preliminary data.</text>
</comment>
<evidence type="ECO:0000256" key="13">
    <source>
        <dbReference type="RuleBase" id="RU000439"/>
    </source>
</evidence>
<feature type="binding site" evidence="10">
    <location>
        <position position="108"/>
    </location>
    <ligand>
        <name>substrate</name>
    </ligand>
</feature>
<comment type="similarity">
    <text evidence="1 8 12">Belongs to the NAD-dependent glycerol-3-phosphate dehydrogenase family.</text>
</comment>
<feature type="active site" description="Proton acceptor" evidence="8 9">
    <location>
        <position position="199"/>
    </location>
</feature>
<evidence type="ECO:0000256" key="12">
    <source>
        <dbReference type="RuleBase" id="RU000437"/>
    </source>
</evidence>
<dbReference type="EMBL" id="BLRX01000004">
    <property type="protein sequence ID" value="GFP24635.1"/>
    <property type="molecule type" value="Genomic_DNA"/>
</dbReference>
<evidence type="ECO:0000256" key="8">
    <source>
        <dbReference type="HAMAP-Rule" id="MF_00394"/>
    </source>
</evidence>